<sequence>MTMNACARGAIAMLVLCLACVSHAQEQRPLLDALQAMGVGTAAVDSKAGRGDSTFNGPEFDEASNEWRMMIERGDGAMYRRFFVSLNESSGVVCVHELASECAQRDDAVLALQAARDKRRGLADAALNPPPDLQGVMIAVIRHQRSAGGYLAGTRMPLYVTLHLPGGDRPIDLSAESIRSLGDTGLQLRAGSDWKAPESGAQEHVAMTMSVGTPTRRADGDYDITFGFWCGPLCASSHRAVLRHGASGWRVISSQMDWIS</sequence>
<organism evidence="2 3">
    <name type="scientific">Luteimonas fraxinea</name>
    <dbReference type="NCBI Taxonomy" id="2901869"/>
    <lineage>
        <taxon>Bacteria</taxon>
        <taxon>Pseudomonadati</taxon>
        <taxon>Pseudomonadota</taxon>
        <taxon>Gammaproteobacteria</taxon>
        <taxon>Lysobacterales</taxon>
        <taxon>Lysobacteraceae</taxon>
        <taxon>Luteimonas</taxon>
    </lineage>
</organism>
<dbReference type="Proteomes" id="UP001430360">
    <property type="component" value="Unassembled WGS sequence"/>
</dbReference>
<protein>
    <recommendedName>
        <fullName evidence="4">Secreted protein</fullName>
    </recommendedName>
</protein>
<name>A0ABS8U953_9GAMM</name>
<accession>A0ABS8U953</accession>
<evidence type="ECO:0000313" key="3">
    <source>
        <dbReference type="Proteomes" id="UP001430360"/>
    </source>
</evidence>
<evidence type="ECO:0000313" key="2">
    <source>
        <dbReference type="EMBL" id="MCD9096051.1"/>
    </source>
</evidence>
<proteinExistence type="predicted"/>
<reference evidence="2" key="1">
    <citation type="submission" date="2021-12" db="EMBL/GenBank/DDBJ databases">
        <authorList>
            <person name="Ulrich A."/>
        </authorList>
    </citation>
    <scope>NUCLEOTIDE SEQUENCE</scope>
    <source>
        <strain evidence="2">A1P009</strain>
    </source>
</reference>
<evidence type="ECO:0000256" key="1">
    <source>
        <dbReference type="SAM" id="SignalP"/>
    </source>
</evidence>
<reference evidence="2" key="2">
    <citation type="journal article" date="2022" name="Syst. Appl. Microbiol.">
        <title>Physiological and genomic characterisation of Luteimonas fraxinea sp. nov., a bacterial species associated with trees tolerant to ash dieback.</title>
        <authorList>
            <person name="Ulrich K."/>
            <person name="Becker R."/>
            <person name="Behrendt U."/>
            <person name="Kube M."/>
            <person name="Schneck V."/>
            <person name="Ulrich A."/>
        </authorList>
    </citation>
    <scope>NUCLEOTIDE SEQUENCE</scope>
    <source>
        <strain evidence="2">A1P009</strain>
    </source>
</reference>
<feature type="chain" id="PRO_5045720833" description="Secreted protein" evidence="1">
    <location>
        <begin position="25"/>
        <end position="260"/>
    </location>
</feature>
<dbReference type="EMBL" id="JAJQKU010000001">
    <property type="protein sequence ID" value="MCD9096051.1"/>
    <property type="molecule type" value="Genomic_DNA"/>
</dbReference>
<keyword evidence="1" id="KW-0732">Signal</keyword>
<keyword evidence="3" id="KW-1185">Reference proteome</keyword>
<gene>
    <name evidence="2" type="ORF">LTT95_03750</name>
</gene>
<comment type="caution">
    <text evidence="2">The sequence shown here is derived from an EMBL/GenBank/DDBJ whole genome shotgun (WGS) entry which is preliminary data.</text>
</comment>
<feature type="signal peptide" evidence="1">
    <location>
        <begin position="1"/>
        <end position="24"/>
    </location>
</feature>
<evidence type="ECO:0008006" key="4">
    <source>
        <dbReference type="Google" id="ProtNLM"/>
    </source>
</evidence>